<feature type="compositionally biased region" description="Acidic residues" evidence="1">
    <location>
        <begin position="1051"/>
        <end position="1071"/>
    </location>
</feature>
<evidence type="ECO:0000313" key="4">
    <source>
        <dbReference type="Proteomes" id="UP000510647"/>
    </source>
</evidence>
<dbReference type="InterPro" id="IPR011989">
    <property type="entry name" value="ARM-like"/>
</dbReference>
<dbReference type="Pfam" id="PF21767">
    <property type="entry name" value="SCC3_C"/>
    <property type="match status" value="1"/>
</dbReference>
<dbReference type="InterPro" id="IPR039662">
    <property type="entry name" value="Cohesin_Scc3/SA"/>
</dbReference>
<proteinExistence type="predicted"/>
<reference evidence="3 4" key="1">
    <citation type="submission" date="2020-06" db="EMBL/GenBank/DDBJ databases">
        <title>The yeast mating-type switching endonuclease HO is a domesticated member of an unorthodox homing genetic element family.</title>
        <authorList>
            <person name="Coughlan A.Y."/>
            <person name="Lombardi L."/>
            <person name="Braun-Galleani S."/>
            <person name="Martos A.R."/>
            <person name="Galeote V."/>
            <person name="Bigey F."/>
            <person name="Dequin S."/>
            <person name="Byrne K.P."/>
            <person name="Wolfe K.H."/>
        </authorList>
    </citation>
    <scope>NUCLEOTIDE SEQUENCE [LARGE SCALE GENOMIC DNA]</scope>
    <source>
        <strain evidence="3 4">CBS2947</strain>
    </source>
</reference>
<dbReference type="InterPro" id="IPR013721">
    <property type="entry name" value="STAG"/>
</dbReference>
<sequence>MSEVRRSARIRSKSSIETHDDVTEEEVLVDVDTAMENAFSDEDESSDEEEDGQDEDYEEISKAKKRKAGGQKGRNANKRGKSNGSHGSRATSNRSRSIVSGATKEDQEKFLEAVKDFEPTEMFDILATSEDMSIEELARNWLETYKSDREEFLKDFINLLLCCCGAVAHVETHDVRSNESSNETIEEVQLVFQRQKIHEFHLLISKNFKKKSKYPHLYNNFVELMSRLMDLADEAQLICTESTEDDSQIATGPFVLDLLTWLSTLSVCRIRCLRYIATQALYLFQDYLTEHIVDLERKYLSKLSKQLKMEQQKKRPNQKTLEKLESTIEEVQSNKMVVRDIIDQIIKLSFVHRFKDVDNHIRSLSMKHLSVWIQNYPEYFMKVTFLKYYGWLLSDSSPEVRSQVLKILPDLISKQHSKVIDNSAVRQFFERFKERILEMALKDEVLDVRMHAVNVLIEVAALGYLENSEILSISCLIFDEKEVKVSSRGKSSKFLMAVAKFFAQVTAEKIKDFLNNHALPNTLFATSTPSLVKIGTFMRLLKESFDYHLQDKPEMEKRSTTLFQAAEFLYPSFGCLIKEICGLLIFDGDLQHPSLNGENHSEEEQVENDDANELLLPDDVKSSELYITVLYGLCYGGVNIKTQPRFDVAEAVLPQLDQLVSQLSLQSGNTLSSLTGIFNLFSFEDWIHTGYEKNIRTTLDKFIKAFSEAHLSCELTDLKYKAFSDTIQHVKELKLNELDQCWQNQAIHIKILLEKFLDERFNDEEGNIAELFELLNTMFINKLTLLGKYYPAEMSDSLLDKFLSKYLLQIPLHTAQIDYNLMKQINFNILALIPAWEIQKWVDILSNRSMDKNDEQIPQLEIQSLHKILNAIKKVLIAIHNDDNDNANKVSSNFLLKLALANPLIDTIISIKVFQLRLTDHHRSLQQSMDELVPGRLSQEINSALLSIFLYLEGLCAQQIGVHLERFPEEDANLNHINDEHVSKDCEKLLLIFTIKLKGLMKIGVLDRETMNRIALNKSKLPALFAQVIDDTIFDQEKKPHGKVQHINEPIPEEPEDIDMLQDDPIEDSEI</sequence>
<gene>
    <name evidence="3" type="ORF">HG537_0D05400</name>
</gene>
<feature type="domain" description="SCD" evidence="2">
    <location>
        <begin position="350"/>
        <end position="439"/>
    </location>
</feature>
<dbReference type="GO" id="GO:0003682">
    <property type="term" value="F:chromatin binding"/>
    <property type="evidence" value="ECO:0007669"/>
    <property type="project" value="TreeGrafter"/>
</dbReference>
<dbReference type="AlphaFoldDB" id="A0A7H9HT93"/>
<feature type="compositionally biased region" description="Acidic residues" evidence="1">
    <location>
        <begin position="39"/>
        <end position="58"/>
    </location>
</feature>
<dbReference type="PANTHER" id="PTHR11199">
    <property type="entry name" value="STROMAL ANTIGEN"/>
    <property type="match status" value="1"/>
</dbReference>
<feature type="compositionally biased region" description="Basic residues" evidence="1">
    <location>
        <begin position="63"/>
        <end position="81"/>
    </location>
</feature>
<dbReference type="PROSITE" id="PS51425">
    <property type="entry name" value="SCD"/>
    <property type="match status" value="1"/>
</dbReference>
<dbReference type="Pfam" id="PF21581">
    <property type="entry name" value="SCD"/>
    <property type="match status" value="1"/>
</dbReference>
<protein>
    <recommendedName>
        <fullName evidence="2">SCD domain-containing protein</fullName>
    </recommendedName>
</protein>
<dbReference type="Pfam" id="PF08514">
    <property type="entry name" value="STAG"/>
    <property type="match status" value="1"/>
</dbReference>
<evidence type="ECO:0000256" key="1">
    <source>
        <dbReference type="SAM" id="MobiDB-lite"/>
    </source>
</evidence>
<dbReference type="Proteomes" id="UP000510647">
    <property type="component" value="Chromosome 4"/>
</dbReference>
<feature type="compositionally biased region" description="Polar residues" evidence="1">
    <location>
        <begin position="82"/>
        <end position="100"/>
    </location>
</feature>
<dbReference type="GO" id="GO:0005634">
    <property type="term" value="C:nucleus"/>
    <property type="evidence" value="ECO:0007669"/>
    <property type="project" value="TreeGrafter"/>
</dbReference>
<dbReference type="SUPFAM" id="SSF48371">
    <property type="entry name" value="ARM repeat"/>
    <property type="match status" value="1"/>
</dbReference>
<dbReference type="Gene3D" id="1.25.10.10">
    <property type="entry name" value="Leucine-rich Repeat Variant"/>
    <property type="match status" value="1"/>
</dbReference>
<feature type="region of interest" description="Disordered" evidence="1">
    <location>
        <begin position="1"/>
        <end position="104"/>
    </location>
</feature>
<evidence type="ECO:0000313" key="3">
    <source>
        <dbReference type="EMBL" id="QLQ80539.1"/>
    </source>
</evidence>
<name>A0A7H9HT93_9SACH</name>
<accession>A0A7H9HT93</accession>
<dbReference type="EMBL" id="CP059270">
    <property type="protein sequence ID" value="QLQ80539.1"/>
    <property type="molecule type" value="Genomic_DNA"/>
</dbReference>
<dbReference type="InterPro" id="IPR048610">
    <property type="entry name" value="SCC3_C"/>
</dbReference>
<keyword evidence="4" id="KW-1185">Reference proteome</keyword>
<evidence type="ECO:0000259" key="2">
    <source>
        <dbReference type="PROSITE" id="PS51425"/>
    </source>
</evidence>
<dbReference type="GO" id="GO:0007062">
    <property type="term" value="P:sister chromatid cohesion"/>
    <property type="evidence" value="ECO:0007669"/>
    <property type="project" value="UniProtKB-ARBA"/>
</dbReference>
<organism evidence="3 4">
    <name type="scientific">Torulaspora globosa</name>
    <dbReference type="NCBI Taxonomy" id="48254"/>
    <lineage>
        <taxon>Eukaryota</taxon>
        <taxon>Fungi</taxon>
        <taxon>Dikarya</taxon>
        <taxon>Ascomycota</taxon>
        <taxon>Saccharomycotina</taxon>
        <taxon>Saccharomycetes</taxon>
        <taxon>Saccharomycetales</taxon>
        <taxon>Saccharomycetaceae</taxon>
        <taxon>Torulaspora</taxon>
    </lineage>
</organism>
<dbReference type="GO" id="GO:0008278">
    <property type="term" value="C:cohesin complex"/>
    <property type="evidence" value="ECO:0007669"/>
    <property type="project" value="TreeGrafter"/>
</dbReference>
<dbReference type="GO" id="GO:0000785">
    <property type="term" value="C:chromatin"/>
    <property type="evidence" value="ECO:0007669"/>
    <property type="project" value="TreeGrafter"/>
</dbReference>
<dbReference type="InterPro" id="IPR020839">
    <property type="entry name" value="SCD"/>
</dbReference>
<dbReference type="OrthoDB" id="498590at2759"/>
<feature type="region of interest" description="Disordered" evidence="1">
    <location>
        <begin position="1039"/>
        <end position="1071"/>
    </location>
</feature>
<dbReference type="PANTHER" id="PTHR11199:SF0">
    <property type="entry name" value="LD34181P-RELATED"/>
    <property type="match status" value="1"/>
</dbReference>
<dbReference type="InterPro" id="IPR016024">
    <property type="entry name" value="ARM-type_fold"/>
</dbReference>